<reference evidence="3 4" key="1">
    <citation type="submission" date="2020-07" db="EMBL/GenBank/DDBJ databases">
        <title>Complete genome sequence of Mycolicibacterium litorale like strain isolated from cardiac implantable electronic device infection.</title>
        <authorList>
            <person name="Fukano H."/>
            <person name="Miyama H."/>
            <person name="Hoshino Y."/>
        </authorList>
    </citation>
    <scope>NUCLEOTIDE SEQUENCE [LARGE SCALE GENOMIC DNA]</scope>
    <source>
        <strain evidence="3 4">NIIDNTM18</strain>
    </source>
</reference>
<organism evidence="3 4">
    <name type="scientific">Mycolicibacterium litorale</name>
    <dbReference type="NCBI Taxonomy" id="758802"/>
    <lineage>
        <taxon>Bacteria</taxon>
        <taxon>Bacillati</taxon>
        <taxon>Actinomycetota</taxon>
        <taxon>Actinomycetes</taxon>
        <taxon>Mycobacteriales</taxon>
        <taxon>Mycobacteriaceae</taxon>
        <taxon>Mycolicibacterium</taxon>
    </lineage>
</organism>
<accession>A0A6S6PCU9</accession>
<evidence type="ECO:0000313" key="3">
    <source>
        <dbReference type="EMBL" id="BCI53988.1"/>
    </source>
</evidence>
<dbReference type="RefSeq" id="WP_185291942.1">
    <property type="nucleotide sequence ID" value="NZ_AP023287.1"/>
</dbReference>
<sequence length="309" mass="31603">MLHRADTSGGQTTARAVGAAICAGVLALGASLYPLPGGSQLLDLFPAEEGDPDSLATAPTEPVAFRVADNEILDETGEFELASALLPLVHYDIGILAEIAALPPSALRELVRTYGLPNLALALDALIHGYPSGGWVGEWAAPQPNPATGLLPGLLMVLDFLCPVVRAVAPAPPPAPAEPVVTPVVREASPAPAPDPEFDPLPVAVQSFTVLTAPADPPALEPVVSPPPTPSAEPVAAPTSEAAPPTEEENSEAVEEFGELPDLVTSTSEPGTEEPEDPGPAEKTPDPEPQQDTTHDDDSGGDTGDGPQT</sequence>
<name>A0A6S6PCU9_9MYCO</name>
<keyword evidence="2" id="KW-0812">Transmembrane</keyword>
<evidence type="ECO:0000256" key="2">
    <source>
        <dbReference type="SAM" id="Phobius"/>
    </source>
</evidence>
<protein>
    <submittedName>
        <fullName evidence="3">Uncharacterized protein</fullName>
    </submittedName>
</protein>
<keyword evidence="2" id="KW-1133">Transmembrane helix</keyword>
<dbReference type="AlphaFoldDB" id="A0A6S6PCU9"/>
<proteinExistence type="predicted"/>
<evidence type="ECO:0000313" key="4">
    <source>
        <dbReference type="Proteomes" id="UP000515734"/>
    </source>
</evidence>
<dbReference type="Proteomes" id="UP000515734">
    <property type="component" value="Chromosome"/>
</dbReference>
<feature type="transmembrane region" description="Helical" evidence="2">
    <location>
        <begin position="12"/>
        <end position="33"/>
    </location>
</feature>
<feature type="region of interest" description="Disordered" evidence="1">
    <location>
        <begin position="216"/>
        <end position="309"/>
    </location>
</feature>
<dbReference type="EMBL" id="AP023287">
    <property type="protein sequence ID" value="BCI53988.1"/>
    <property type="molecule type" value="Genomic_DNA"/>
</dbReference>
<keyword evidence="2" id="KW-0472">Membrane</keyword>
<feature type="compositionally biased region" description="Pro residues" evidence="1">
    <location>
        <begin position="216"/>
        <end position="231"/>
    </location>
</feature>
<gene>
    <name evidence="3" type="ORF">NIIDNTM18_32660</name>
</gene>
<evidence type="ECO:0000256" key="1">
    <source>
        <dbReference type="SAM" id="MobiDB-lite"/>
    </source>
</evidence>
<feature type="compositionally biased region" description="Low complexity" evidence="1">
    <location>
        <begin position="232"/>
        <end position="245"/>
    </location>
</feature>
<feature type="compositionally biased region" description="Acidic residues" evidence="1">
    <location>
        <begin position="246"/>
        <end position="259"/>
    </location>
</feature>